<organism evidence="1 2">
    <name type="scientific">Gracilibacillus pellucidus</name>
    <dbReference type="NCBI Taxonomy" id="3095368"/>
    <lineage>
        <taxon>Bacteria</taxon>
        <taxon>Bacillati</taxon>
        <taxon>Bacillota</taxon>
        <taxon>Bacilli</taxon>
        <taxon>Bacillales</taxon>
        <taxon>Bacillaceae</taxon>
        <taxon>Gracilibacillus</taxon>
    </lineage>
</organism>
<evidence type="ECO:0000313" key="2">
    <source>
        <dbReference type="Proteomes" id="UP001277972"/>
    </source>
</evidence>
<name>A0ACC6M3H0_9BACI</name>
<reference evidence="1" key="1">
    <citation type="submission" date="2023-11" db="EMBL/GenBank/DDBJ databases">
        <title>Gracilibacillus pellucida a moderately halophilic bacterium isolated from saline soil in Xinjiang province.</title>
        <authorList>
            <person name="Zhang Z."/>
            <person name="Tan F."/>
            <person name="Wang Y."/>
            <person name="Xia M."/>
        </authorList>
    </citation>
    <scope>NUCLEOTIDE SEQUENCE</scope>
    <source>
        <strain evidence="1">S3-1-1</strain>
    </source>
</reference>
<protein>
    <submittedName>
        <fullName evidence="1">PrpR N-terminal domain-containing protein</fullName>
    </submittedName>
</protein>
<evidence type="ECO:0000313" key="1">
    <source>
        <dbReference type="EMBL" id="MDX8045509.1"/>
    </source>
</evidence>
<sequence>MKVVAIAPYYGLKEIIQAVINEIEDIVVEVVIGDLEEGVRLAKEAELNGADIIISRGGTAELIQKEVKIPVVEIEVSAYDLLRIFTLIRDSTEKKAIVGFKNVIESALTISNLLEVEVSAYTIEYEEDVMPKLLQLQKEGYQIIIGDTITVRNAEAIGLNGLLLTSGRESVIKAFEEAVKIKQVYTPITTKELIPKTILDQHDTAIIVMDKKLHIFYKNKFAESLYKDVVRRDMDKWVQEVFENGEFRTLAESEGNLLLVSAYLLYFDKEEYACLELSLHENREGNKQKGIQVISPLHEVPLHSMNWFSAKNNLMKDTITKAKAFSLQNENVWIFGELGAGKERLAYLIHLSSERSSTPLLIIDCELTDSDDWSELLGSERNGDGIISNNTEGTVYLKKIEKLALADQKALLEYVQQVASHPRLIISSREKIKQQVDQGEFLYDLYLTLSTLKLMLPPLRERKEDIERLVKLFINKFNYDYGKEIAGIRVGALEVLQNHVWSRNVDELMQVMKEVILIAEGPFINKKEIENVLVKYQAPFNFDSTIPLKGTLKDIELAIIKRVFEEENKNHSRTANRLGINRSTLWRKLKDE</sequence>
<keyword evidence="2" id="KW-1185">Reference proteome</keyword>
<accession>A0ACC6M3H0</accession>
<dbReference type="Proteomes" id="UP001277972">
    <property type="component" value="Unassembled WGS sequence"/>
</dbReference>
<gene>
    <name evidence="1" type="ORF">SH601_05870</name>
</gene>
<comment type="caution">
    <text evidence="1">The sequence shown here is derived from an EMBL/GenBank/DDBJ whole genome shotgun (WGS) entry which is preliminary data.</text>
</comment>
<dbReference type="EMBL" id="JAWZSR010000003">
    <property type="protein sequence ID" value="MDX8045509.1"/>
    <property type="molecule type" value="Genomic_DNA"/>
</dbReference>
<proteinExistence type="predicted"/>